<reference evidence="2 5" key="1">
    <citation type="submission" date="2016-10" db="EMBL/GenBank/DDBJ databases">
        <title>Methanohalophilus halophilus.</title>
        <authorList>
            <person name="L'haridon S."/>
        </authorList>
    </citation>
    <scope>NUCLEOTIDE SEQUENCE [LARGE SCALE GENOMIC DNA]</scope>
    <source>
        <strain evidence="2 5">Z-7982</strain>
    </source>
</reference>
<sequence>MTEKRHSIDVSFLKELDRFSFMVRKRVSSVYAGSRRSIHSGKGLDTRGYREYHWGDEPRTIDWNAYARTEKLYVREFEESKSLTNHILLDASNSMEYSSEGPTKFEYGAMLAIGFAYLVTKDNDKFAISTFATDVSFSQPKRGRKYLLRAIDRLAEAETGGKTSIEECVKQYEKAIHSRSLVIIISDFLDDPKSIESAIYRLSAHELIVIQLMDKTEKDLQIDGLAKLTDMESGEELQTYVSKNFQKSYQELLNEHVYRIQEVCDHTGADFYQFSTDKPIFEAFLETLNSRRRW</sequence>
<evidence type="ECO:0000313" key="6">
    <source>
        <dbReference type="Proteomes" id="UP000198669"/>
    </source>
</evidence>
<dbReference type="RefSeq" id="WP_072561980.1">
    <property type="nucleotide sequence ID" value="NZ_CP017921.1"/>
</dbReference>
<evidence type="ECO:0000313" key="4">
    <source>
        <dbReference type="EMBL" id="SDW30736.1"/>
    </source>
</evidence>
<dbReference type="InterPro" id="IPR002881">
    <property type="entry name" value="DUF58"/>
</dbReference>
<dbReference type="Proteomes" id="UP000198669">
    <property type="component" value="Unassembled WGS sequence"/>
</dbReference>
<evidence type="ECO:0000313" key="5">
    <source>
        <dbReference type="Proteomes" id="UP000186879"/>
    </source>
</evidence>
<dbReference type="PANTHER" id="PTHR33608">
    <property type="entry name" value="BLL2464 PROTEIN"/>
    <property type="match status" value="1"/>
</dbReference>
<dbReference type="AlphaFoldDB" id="A0A1L3Q3W8"/>
<keyword evidence="5" id="KW-1185">Reference proteome</keyword>
<evidence type="ECO:0000313" key="3">
    <source>
        <dbReference type="EMBL" id="RNI09110.1"/>
    </source>
</evidence>
<dbReference type="EMBL" id="FNMU01000002">
    <property type="protein sequence ID" value="SDW30736.1"/>
    <property type="molecule type" value="Genomic_DNA"/>
</dbReference>
<dbReference type="PANTHER" id="PTHR33608:SF6">
    <property type="entry name" value="BLL2464 PROTEIN"/>
    <property type="match status" value="1"/>
</dbReference>
<evidence type="ECO:0000313" key="2">
    <source>
        <dbReference type="EMBL" id="APH39558.1"/>
    </source>
</evidence>
<dbReference type="Gene3D" id="3.40.50.410">
    <property type="entry name" value="von Willebrand factor, type A domain"/>
    <property type="match status" value="1"/>
</dbReference>
<accession>A0A1L3Q3W8</accession>
<dbReference type="Pfam" id="PF01882">
    <property type="entry name" value="DUF58"/>
    <property type="match status" value="1"/>
</dbReference>
<proteinExistence type="predicted"/>
<evidence type="ECO:0000313" key="7">
    <source>
        <dbReference type="Proteomes" id="UP000267921"/>
    </source>
</evidence>
<dbReference type="OrthoDB" id="3263at2157"/>
<dbReference type="EMBL" id="RJJG01000004">
    <property type="protein sequence ID" value="RNI09110.1"/>
    <property type="molecule type" value="Genomic_DNA"/>
</dbReference>
<feature type="domain" description="VWFA" evidence="1">
    <location>
        <begin position="84"/>
        <end position="257"/>
    </location>
</feature>
<dbReference type="STRING" id="2177.BHR79_08745"/>
<dbReference type="Proteomes" id="UP000267921">
    <property type="component" value="Unassembled WGS sequence"/>
</dbReference>
<evidence type="ECO:0000259" key="1">
    <source>
        <dbReference type="PROSITE" id="PS50234"/>
    </source>
</evidence>
<organism evidence="2 5">
    <name type="scientific">Methanohalophilus halophilus</name>
    <dbReference type="NCBI Taxonomy" id="2177"/>
    <lineage>
        <taxon>Archaea</taxon>
        <taxon>Methanobacteriati</taxon>
        <taxon>Methanobacteriota</taxon>
        <taxon>Stenosarchaea group</taxon>
        <taxon>Methanomicrobia</taxon>
        <taxon>Methanosarcinales</taxon>
        <taxon>Methanosarcinaceae</taxon>
        <taxon>Methanohalophilus</taxon>
    </lineage>
</organism>
<reference evidence="4 6" key="2">
    <citation type="submission" date="2016-10" db="EMBL/GenBank/DDBJ databases">
        <authorList>
            <person name="de Groot N.N."/>
        </authorList>
    </citation>
    <scope>NUCLEOTIDE SEQUENCE [LARGE SCALE GENOMIC DNA]</scope>
    <source>
        <strain evidence="4 6">Z-7982</strain>
    </source>
</reference>
<protein>
    <submittedName>
        <fullName evidence="3">DUF58 domain-containing protein</fullName>
    </submittedName>
</protein>
<dbReference type="KEGG" id="mhaz:BHR79_08745"/>
<dbReference type="PROSITE" id="PS50234">
    <property type="entry name" value="VWFA"/>
    <property type="match status" value="1"/>
</dbReference>
<dbReference type="InterPro" id="IPR036465">
    <property type="entry name" value="vWFA_dom_sf"/>
</dbReference>
<dbReference type="GeneID" id="30583851"/>
<name>A0A1L3Q3W8_9EURY</name>
<dbReference type="SUPFAM" id="SSF53300">
    <property type="entry name" value="vWA-like"/>
    <property type="match status" value="1"/>
</dbReference>
<dbReference type="Proteomes" id="UP000186879">
    <property type="component" value="Chromosome"/>
</dbReference>
<reference evidence="3 7" key="3">
    <citation type="submission" date="2018-10" db="EMBL/GenBank/DDBJ databases">
        <title>Cultivation of a novel Methanohalophilus strain from Kebrit Deep of the Red Sea and a genomic comparison of members of the genus Methanohalophilus.</title>
        <authorList>
            <person name="Guan Y."/>
            <person name="Ngugi D.K."/>
            <person name="Stingl U."/>
        </authorList>
    </citation>
    <scope>NUCLEOTIDE SEQUENCE [LARGE SCALE GENOMIC DNA]</scope>
    <source>
        <strain evidence="3 7">DSM 3094</strain>
    </source>
</reference>
<dbReference type="InterPro" id="IPR002035">
    <property type="entry name" value="VWF_A"/>
</dbReference>
<dbReference type="EMBL" id="CP017921">
    <property type="protein sequence ID" value="APH39558.1"/>
    <property type="molecule type" value="Genomic_DNA"/>
</dbReference>
<gene>
    <name evidence="2" type="ORF">BHR79_08745</name>
    <name evidence="3" type="ORF">EFE40_06530</name>
    <name evidence="4" type="ORF">SAMN04515625_0657</name>
</gene>